<keyword evidence="10" id="KW-1185">Reference proteome</keyword>
<gene>
    <name evidence="11" type="primary">rtp3a.3.S</name>
</gene>
<dbReference type="GO" id="GO:0001580">
    <property type="term" value="P:detection of chemical stimulus involved in sensory perception of bitter taste"/>
    <property type="evidence" value="ECO:0000318"/>
    <property type="project" value="GO_Central"/>
</dbReference>
<evidence type="ECO:0000256" key="8">
    <source>
        <dbReference type="SAM" id="Phobius"/>
    </source>
</evidence>
<keyword evidence="7 8" id="KW-0472">Membrane</keyword>
<dbReference type="Pfam" id="PF13695">
    <property type="entry name" value="Zn_ribbon_3CxxC"/>
    <property type="match status" value="1"/>
</dbReference>
<dbReference type="SMART" id="SM01328">
    <property type="entry name" value="zf-3CxxC"/>
    <property type="match status" value="1"/>
</dbReference>
<keyword evidence="4" id="KW-0863">Zinc-finger</keyword>
<evidence type="ECO:0000259" key="9">
    <source>
        <dbReference type="SMART" id="SM01328"/>
    </source>
</evidence>
<evidence type="ECO:0000256" key="1">
    <source>
        <dbReference type="ARBA" id="ARBA00004167"/>
    </source>
</evidence>
<reference evidence="11" key="1">
    <citation type="submission" date="2025-08" db="UniProtKB">
        <authorList>
            <consortium name="RefSeq"/>
        </authorList>
    </citation>
    <scope>IDENTIFICATION</scope>
    <source>
        <strain evidence="11">J_2021</strain>
        <tissue evidence="11">Erythrocytes</tissue>
    </source>
</reference>
<dbReference type="PANTHER" id="PTHR14402">
    <property type="entry name" value="RECEPTOR TRANSPORTING PROTEIN"/>
    <property type="match status" value="1"/>
</dbReference>
<keyword evidence="6 8" id="KW-1133">Transmembrane helix</keyword>
<protein>
    <submittedName>
        <fullName evidence="11">Receptor-transporting protein 3 isoform X1</fullName>
    </submittedName>
</protein>
<dbReference type="PANTHER" id="PTHR14402:SF21">
    <property type="entry name" value="RECEPTOR (CHEMOSENSORY) TRANSPORTER PROTEIN 3 GENE A GENE 3 [PROVISIONAL]"/>
    <property type="match status" value="1"/>
</dbReference>
<dbReference type="GeneID" id="108718056"/>
<feature type="domain" description="3CxxC-type" evidence="9">
    <location>
        <begin position="48"/>
        <end position="160"/>
    </location>
</feature>
<keyword evidence="5" id="KW-0862">Zinc</keyword>
<evidence type="ECO:0000256" key="7">
    <source>
        <dbReference type="ARBA" id="ARBA00023136"/>
    </source>
</evidence>
<dbReference type="CTD" id="108718056"/>
<dbReference type="AlphaFoldDB" id="A0A8J1KTR1"/>
<evidence type="ECO:0000256" key="3">
    <source>
        <dbReference type="ARBA" id="ARBA00022723"/>
    </source>
</evidence>
<dbReference type="RefSeq" id="XP_041420696.1">
    <property type="nucleotide sequence ID" value="XM_041564762.1"/>
</dbReference>
<keyword evidence="2 8" id="KW-0812">Transmembrane</keyword>
<dbReference type="GO" id="GO:0016020">
    <property type="term" value="C:membrane"/>
    <property type="evidence" value="ECO:0007669"/>
    <property type="project" value="UniProtKB-SubCell"/>
</dbReference>
<evidence type="ECO:0000256" key="2">
    <source>
        <dbReference type="ARBA" id="ARBA00022692"/>
    </source>
</evidence>
<accession>A0A8J1KTR1</accession>
<evidence type="ECO:0000256" key="4">
    <source>
        <dbReference type="ARBA" id="ARBA00022771"/>
    </source>
</evidence>
<dbReference type="InterPro" id="IPR026096">
    <property type="entry name" value="R-trans_p"/>
</dbReference>
<organism evidence="10 11">
    <name type="scientific">Xenopus laevis</name>
    <name type="common">African clawed frog</name>
    <dbReference type="NCBI Taxonomy" id="8355"/>
    <lineage>
        <taxon>Eukaryota</taxon>
        <taxon>Metazoa</taxon>
        <taxon>Chordata</taxon>
        <taxon>Craniata</taxon>
        <taxon>Vertebrata</taxon>
        <taxon>Euteleostomi</taxon>
        <taxon>Amphibia</taxon>
        <taxon>Batrachia</taxon>
        <taxon>Anura</taxon>
        <taxon>Pipoidea</taxon>
        <taxon>Pipidae</taxon>
        <taxon>Xenopodinae</taxon>
        <taxon>Xenopus</taxon>
        <taxon>Xenopus</taxon>
    </lineage>
</organism>
<sequence>MLRLAMADHRWSDEFNNQIKELDTIDLWTLHMTEENGFPNGRLKYEQTTFGSFRCSYCKHQWSSANVHIMFLITLARACKHGIVEMKISKQSCKMCNSGTMETSQISYENMKRMIKNLVLKINRTFYEQEKYGRLSRPINYNKKQNGPHDKDHFENCLEVHQDKKYQQGWSFHLEEQWQQGLSLLEEKKSQQVGSTALAVAGVAVAGIGALALACMVFADSSKK</sequence>
<dbReference type="GO" id="GO:0051205">
    <property type="term" value="P:protein insertion into membrane"/>
    <property type="evidence" value="ECO:0000318"/>
    <property type="project" value="GO_Central"/>
</dbReference>
<evidence type="ECO:0000313" key="10">
    <source>
        <dbReference type="Proteomes" id="UP000186698"/>
    </source>
</evidence>
<feature type="transmembrane region" description="Helical" evidence="8">
    <location>
        <begin position="197"/>
        <end position="219"/>
    </location>
</feature>
<evidence type="ECO:0000256" key="5">
    <source>
        <dbReference type="ARBA" id="ARBA00022833"/>
    </source>
</evidence>
<comment type="subcellular location">
    <subcellularLocation>
        <location evidence="1">Membrane</location>
        <topology evidence="1">Single-pass membrane protein</topology>
    </subcellularLocation>
</comment>
<evidence type="ECO:0000256" key="6">
    <source>
        <dbReference type="ARBA" id="ARBA00022989"/>
    </source>
</evidence>
<dbReference type="GO" id="GO:0006612">
    <property type="term" value="P:protein targeting to membrane"/>
    <property type="evidence" value="ECO:0000318"/>
    <property type="project" value="GO_Central"/>
</dbReference>
<dbReference type="OrthoDB" id="8121437at2759"/>
<dbReference type="GO" id="GO:0031849">
    <property type="term" value="F:olfactory receptor binding"/>
    <property type="evidence" value="ECO:0000318"/>
    <property type="project" value="GO_Central"/>
</dbReference>
<dbReference type="Proteomes" id="UP000186698">
    <property type="component" value="Chromosome 5S"/>
</dbReference>
<dbReference type="GO" id="GO:0008270">
    <property type="term" value="F:zinc ion binding"/>
    <property type="evidence" value="ECO:0007669"/>
    <property type="project" value="UniProtKB-KW"/>
</dbReference>
<keyword evidence="11" id="KW-0675">Receptor</keyword>
<name>A0A8J1KTR1_XENLA</name>
<proteinExistence type="predicted"/>
<keyword evidence="3" id="KW-0479">Metal-binding</keyword>
<evidence type="ECO:0000313" key="11">
    <source>
        <dbReference type="RefSeq" id="XP_041420696.1"/>
    </source>
</evidence>
<dbReference type="InterPro" id="IPR027377">
    <property type="entry name" value="ZAR1/RTP1-5-like_Znf-3CxxC"/>
</dbReference>